<comment type="caution">
    <text evidence="3">The sequence shown here is derived from an EMBL/GenBank/DDBJ whole genome shotgun (WGS) entry which is preliminary data.</text>
</comment>
<reference evidence="3 4" key="1">
    <citation type="submission" date="2023-08" db="EMBL/GenBank/DDBJ databases">
        <title>Black Yeasts Isolated from many extreme environments.</title>
        <authorList>
            <person name="Coleine C."/>
            <person name="Stajich J.E."/>
            <person name="Selbmann L."/>
        </authorList>
    </citation>
    <scope>NUCLEOTIDE SEQUENCE [LARGE SCALE GENOMIC DNA]</scope>
    <source>
        <strain evidence="3 4">CCFEE 6328</strain>
    </source>
</reference>
<evidence type="ECO:0000256" key="1">
    <source>
        <dbReference type="ARBA" id="ARBA00029464"/>
    </source>
</evidence>
<dbReference type="Proteomes" id="UP001345691">
    <property type="component" value="Unassembled WGS sequence"/>
</dbReference>
<dbReference type="InterPro" id="IPR000383">
    <property type="entry name" value="Xaa-Pro-like_dom"/>
</dbReference>
<sequence>MPTAENKPAKQGSIEFYSDGLTIRGELRLPQGAGPFPIVVLAQGLGALKEWTIPQVVDALVEVGIAGLSFDYRNFGDSEGEPRQEVAHYGRLEDWQNAISFATSLPEIVPQRVGIWGTSLGGRDVLAVAVLDRRVKVVVSQTPLIKWTHTTAARMAGYGDNLERYQRELAEDRQNRALGKKPKYVPFVKASGDDVKKAFIEGLSKAELRNYDGRLTLQTYQPTVLTDVTTFMGLISPAPLRVILAEEDFLPGQREAYEEAREPKSLVMVKGNHFSPYLESKSESIKAATDWFVEHL</sequence>
<dbReference type="Gene3D" id="3.40.50.1820">
    <property type="entry name" value="alpha/beta hydrolase"/>
    <property type="match status" value="1"/>
</dbReference>
<evidence type="ECO:0000259" key="2">
    <source>
        <dbReference type="Pfam" id="PF02129"/>
    </source>
</evidence>
<dbReference type="SUPFAM" id="SSF53474">
    <property type="entry name" value="alpha/beta-Hydrolases"/>
    <property type="match status" value="1"/>
</dbReference>
<dbReference type="Pfam" id="PF02129">
    <property type="entry name" value="Peptidase_S15"/>
    <property type="match status" value="1"/>
</dbReference>
<evidence type="ECO:0000313" key="3">
    <source>
        <dbReference type="EMBL" id="KAK5062340.1"/>
    </source>
</evidence>
<proteinExistence type="inferred from homology"/>
<dbReference type="EMBL" id="JAVRRF010000008">
    <property type="protein sequence ID" value="KAK5062340.1"/>
    <property type="molecule type" value="Genomic_DNA"/>
</dbReference>
<comment type="similarity">
    <text evidence="1">Belongs to the polyketide transferase af380 family.</text>
</comment>
<feature type="domain" description="Xaa-Pro dipeptidyl-peptidase-like" evidence="2">
    <location>
        <begin position="19"/>
        <end position="157"/>
    </location>
</feature>
<dbReference type="PANTHER" id="PTHR47751:SF2">
    <property type="entry name" value="DLTD N-TERMINAL DOMAIN PROTEIN (AFU_ORTHOLOGUE AFUA_8G00380)-RELATED"/>
    <property type="match status" value="1"/>
</dbReference>
<keyword evidence="4" id="KW-1185">Reference proteome</keyword>
<accession>A0ABR0JER5</accession>
<dbReference type="Gene3D" id="1.10.10.800">
    <property type="match status" value="1"/>
</dbReference>
<dbReference type="InterPro" id="IPR029058">
    <property type="entry name" value="AB_hydrolase_fold"/>
</dbReference>
<dbReference type="PANTHER" id="PTHR47751">
    <property type="entry name" value="SUPERFAMILY HYDROLASE, PUTATIVE (AFU_ORTHOLOGUE AFUA_2G16580)-RELATED"/>
    <property type="match status" value="1"/>
</dbReference>
<evidence type="ECO:0000313" key="4">
    <source>
        <dbReference type="Proteomes" id="UP001345691"/>
    </source>
</evidence>
<organism evidence="3 4">
    <name type="scientific">Exophiala sideris</name>
    <dbReference type="NCBI Taxonomy" id="1016849"/>
    <lineage>
        <taxon>Eukaryota</taxon>
        <taxon>Fungi</taxon>
        <taxon>Dikarya</taxon>
        <taxon>Ascomycota</taxon>
        <taxon>Pezizomycotina</taxon>
        <taxon>Eurotiomycetes</taxon>
        <taxon>Chaetothyriomycetidae</taxon>
        <taxon>Chaetothyriales</taxon>
        <taxon>Herpotrichiellaceae</taxon>
        <taxon>Exophiala</taxon>
    </lineage>
</organism>
<gene>
    <name evidence="3" type="ORF">LTR69_004698</name>
</gene>
<name>A0ABR0JER5_9EURO</name>
<protein>
    <recommendedName>
        <fullName evidence="2">Xaa-Pro dipeptidyl-peptidase-like domain-containing protein</fullName>
    </recommendedName>
</protein>
<dbReference type="InterPro" id="IPR051411">
    <property type="entry name" value="Polyketide_trans_af380"/>
</dbReference>